<dbReference type="Proteomes" id="UP001284601">
    <property type="component" value="Unassembled WGS sequence"/>
</dbReference>
<evidence type="ECO:0000313" key="3">
    <source>
        <dbReference type="EMBL" id="MDW5597639.1"/>
    </source>
</evidence>
<dbReference type="RefSeq" id="WP_318600105.1">
    <property type="nucleotide sequence ID" value="NZ_JAWSTH010000097.1"/>
</dbReference>
<dbReference type="Pfam" id="PF12728">
    <property type="entry name" value="HTH_17"/>
    <property type="match status" value="1"/>
</dbReference>
<proteinExistence type="predicted"/>
<evidence type="ECO:0000256" key="1">
    <source>
        <dbReference type="SAM" id="MobiDB-lite"/>
    </source>
</evidence>
<feature type="compositionally biased region" description="Low complexity" evidence="1">
    <location>
        <begin position="93"/>
        <end position="106"/>
    </location>
</feature>
<organism evidence="3 4">
    <name type="scientific">Conexibacter stalactiti</name>
    <dbReference type="NCBI Taxonomy" id="1940611"/>
    <lineage>
        <taxon>Bacteria</taxon>
        <taxon>Bacillati</taxon>
        <taxon>Actinomycetota</taxon>
        <taxon>Thermoleophilia</taxon>
        <taxon>Solirubrobacterales</taxon>
        <taxon>Conexibacteraceae</taxon>
        <taxon>Conexibacter</taxon>
    </lineage>
</organism>
<feature type="non-terminal residue" evidence="3">
    <location>
        <position position="113"/>
    </location>
</feature>
<dbReference type="EMBL" id="JAWSTH010000097">
    <property type="protein sequence ID" value="MDW5597639.1"/>
    <property type="molecule type" value="Genomic_DNA"/>
</dbReference>
<comment type="caution">
    <text evidence="3">The sequence shown here is derived from an EMBL/GenBank/DDBJ whole genome shotgun (WGS) entry which is preliminary data.</text>
</comment>
<protein>
    <recommendedName>
        <fullName evidence="2">Helix-turn-helix domain-containing protein</fullName>
    </recommendedName>
</protein>
<evidence type="ECO:0000259" key="2">
    <source>
        <dbReference type="Pfam" id="PF12728"/>
    </source>
</evidence>
<gene>
    <name evidence="3" type="ORF">R7226_25030</name>
</gene>
<feature type="region of interest" description="Disordered" evidence="1">
    <location>
        <begin position="91"/>
        <end position="113"/>
    </location>
</feature>
<reference evidence="4" key="1">
    <citation type="submission" date="2023-07" db="EMBL/GenBank/DDBJ databases">
        <title>Conexibacter stalactiti sp. nov., isolated from stalactites in a lava cave and emended description of the genus Conexibacter.</title>
        <authorList>
            <person name="Lee S.D."/>
        </authorList>
    </citation>
    <scope>NUCLEOTIDE SEQUENCE [LARGE SCALE GENOMIC DNA]</scope>
    <source>
        <strain evidence="4">KCTC 39840</strain>
    </source>
</reference>
<dbReference type="InterPro" id="IPR041657">
    <property type="entry name" value="HTH_17"/>
</dbReference>
<sequence length="113" mass="12242">MSGAEHDAPTPLDVGLAADGELAEAIARRVAELVAARVAPRLLTVEQVAEMLQVRSEWVYEHADELGALRLGGGRRGRLRFDAEQMRERLRARPAVGGAARSAPARARPRRAP</sequence>
<name>A0ABU4HWU4_9ACTN</name>
<accession>A0ABU4HWU4</accession>
<feature type="domain" description="Helix-turn-helix" evidence="2">
    <location>
        <begin position="42"/>
        <end position="93"/>
    </location>
</feature>
<keyword evidence="4" id="KW-1185">Reference proteome</keyword>
<evidence type="ECO:0000313" key="4">
    <source>
        <dbReference type="Proteomes" id="UP001284601"/>
    </source>
</evidence>